<keyword evidence="3" id="KW-0238">DNA-binding</keyword>
<dbReference type="PANTHER" id="PTHR30408:SF12">
    <property type="entry name" value="TYPE I RESTRICTION ENZYME MJAVIII SPECIFICITY SUBUNIT"/>
    <property type="match status" value="1"/>
</dbReference>
<dbReference type="GO" id="GO:0004519">
    <property type="term" value="F:endonuclease activity"/>
    <property type="evidence" value="ECO:0007669"/>
    <property type="project" value="UniProtKB-KW"/>
</dbReference>
<dbReference type="Pfam" id="PF01420">
    <property type="entry name" value="Methylase_S"/>
    <property type="match status" value="2"/>
</dbReference>
<dbReference type="CDD" id="cd16961">
    <property type="entry name" value="RMtype1_S_TRD-CR_like"/>
    <property type="match status" value="1"/>
</dbReference>
<evidence type="ECO:0000313" key="7">
    <source>
        <dbReference type="Proteomes" id="UP000285112"/>
    </source>
</evidence>
<sequence length="393" mass="44069">MNSIGEIRDLVDPSPDLLSARTPPEFVFKYIDLGSVDRGSINWPAVGRFSFRSAPSRARRLVRRGDILYGTVRPALCSHAYVDTDETCVASTGFAVLRSNSRSHSRYIYHLIMSDIVKRESRKFEAGSNYPAVNESDVLRYSVPVPSLDKQRKIADILDAVDESIRSTERMIAKLEQAKQGLLNNLLSFESAQEDWRLLTLGQLTTKIVDGVHATPRYVEKGVPFVTVENLTRTRGISLSPCRYITASDHRAFSVRADPRPGDVLVSKDGTLGVARVVGKQHGAFSIFVSVAMLRPRPTVVMPEFIALFFVSEYFYRQLGSQSSGSGLKHIHLNQFRNLELPVPSINEQRRIMSILGAADDRIIAEMHDLTKLRRLKLGLMRDLLTGRVRVKV</sequence>
<accession>A0A419HXW9</accession>
<dbReference type="CDD" id="cd17246">
    <property type="entry name" value="RMtype1_S_SonII-TRD2-CR2_like"/>
    <property type="match status" value="1"/>
</dbReference>
<comment type="caution">
    <text evidence="6">The sequence shown here is derived from an EMBL/GenBank/DDBJ whole genome shotgun (WGS) entry which is preliminary data.</text>
</comment>
<organism evidence="6 7">
    <name type="scientific">Amycolatopsis panacis</name>
    <dbReference type="NCBI Taxonomy" id="2340917"/>
    <lineage>
        <taxon>Bacteria</taxon>
        <taxon>Bacillati</taxon>
        <taxon>Actinomycetota</taxon>
        <taxon>Actinomycetes</taxon>
        <taxon>Pseudonocardiales</taxon>
        <taxon>Pseudonocardiaceae</taxon>
        <taxon>Amycolatopsis</taxon>
    </lineage>
</organism>
<feature type="domain" description="Type I restriction modification DNA specificity" evidence="5">
    <location>
        <begin position="257"/>
        <end position="364"/>
    </location>
</feature>
<keyword evidence="4" id="KW-0175">Coiled coil</keyword>
<comment type="similarity">
    <text evidence="1">Belongs to the type-I restriction system S methylase family.</text>
</comment>
<dbReference type="InterPro" id="IPR000055">
    <property type="entry name" value="Restrct_endonuc_typeI_TRD"/>
</dbReference>
<feature type="domain" description="Type I restriction modification DNA specificity" evidence="5">
    <location>
        <begin position="84"/>
        <end position="177"/>
    </location>
</feature>
<dbReference type="SUPFAM" id="SSF116734">
    <property type="entry name" value="DNA methylase specificity domain"/>
    <property type="match status" value="2"/>
</dbReference>
<name>A0A419HXW9_9PSEU</name>
<feature type="coiled-coil region" evidence="4">
    <location>
        <begin position="158"/>
        <end position="192"/>
    </location>
</feature>
<evidence type="ECO:0000313" key="6">
    <source>
        <dbReference type="EMBL" id="RJQ81918.1"/>
    </source>
</evidence>
<dbReference type="RefSeq" id="WP_120025424.1">
    <property type="nucleotide sequence ID" value="NZ_QZFV01000105.1"/>
</dbReference>
<keyword evidence="6" id="KW-0378">Hydrolase</keyword>
<proteinExistence type="inferred from homology"/>
<keyword evidence="6" id="KW-0255">Endonuclease</keyword>
<dbReference type="Proteomes" id="UP000285112">
    <property type="component" value="Unassembled WGS sequence"/>
</dbReference>
<dbReference type="OrthoDB" id="3197085at2"/>
<evidence type="ECO:0000256" key="4">
    <source>
        <dbReference type="SAM" id="Coils"/>
    </source>
</evidence>
<dbReference type="GO" id="GO:0009307">
    <property type="term" value="P:DNA restriction-modification system"/>
    <property type="evidence" value="ECO:0007669"/>
    <property type="project" value="UniProtKB-KW"/>
</dbReference>
<evidence type="ECO:0000259" key="5">
    <source>
        <dbReference type="Pfam" id="PF01420"/>
    </source>
</evidence>
<reference evidence="6 7" key="1">
    <citation type="submission" date="2018-09" db="EMBL/GenBank/DDBJ databases">
        <title>YIM PH 21725 draft genome.</title>
        <authorList>
            <person name="Miao C."/>
        </authorList>
    </citation>
    <scope>NUCLEOTIDE SEQUENCE [LARGE SCALE GENOMIC DNA]</scope>
    <source>
        <strain evidence="7">YIM PH21725</strain>
    </source>
</reference>
<dbReference type="InterPro" id="IPR044946">
    <property type="entry name" value="Restrct_endonuc_typeI_TRD_sf"/>
</dbReference>
<keyword evidence="6" id="KW-0540">Nuclease</keyword>
<keyword evidence="2" id="KW-0680">Restriction system</keyword>
<keyword evidence="7" id="KW-1185">Reference proteome</keyword>
<evidence type="ECO:0000256" key="2">
    <source>
        <dbReference type="ARBA" id="ARBA00022747"/>
    </source>
</evidence>
<protein>
    <submittedName>
        <fullName evidence="6">Restriction endonuclease subunit S</fullName>
    </submittedName>
</protein>
<dbReference type="EMBL" id="QZFV01000105">
    <property type="protein sequence ID" value="RJQ81918.1"/>
    <property type="molecule type" value="Genomic_DNA"/>
</dbReference>
<evidence type="ECO:0000256" key="1">
    <source>
        <dbReference type="ARBA" id="ARBA00010923"/>
    </source>
</evidence>
<dbReference type="GO" id="GO:0003677">
    <property type="term" value="F:DNA binding"/>
    <property type="evidence" value="ECO:0007669"/>
    <property type="project" value="UniProtKB-KW"/>
</dbReference>
<dbReference type="InterPro" id="IPR052021">
    <property type="entry name" value="Type-I_RS_S_subunit"/>
</dbReference>
<dbReference type="AlphaFoldDB" id="A0A419HXW9"/>
<evidence type="ECO:0000256" key="3">
    <source>
        <dbReference type="ARBA" id="ARBA00023125"/>
    </source>
</evidence>
<gene>
    <name evidence="6" type="ORF">D5S19_22710</name>
</gene>
<dbReference type="PANTHER" id="PTHR30408">
    <property type="entry name" value="TYPE-1 RESTRICTION ENZYME ECOKI SPECIFICITY PROTEIN"/>
    <property type="match status" value="1"/>
</dbReference>
<dbReference type="Gene3D" id="3.90.220.20">
    <property type="entry name" value="DNA methylase specificity domains"/>
    <property type="match status" value="2"/>
</dbReference>